<evidence type="ECO:0000313" key="3">
    <source>
        <dbReference type="Proteomes" id="UP000297891"/>
    </source>
</evidence>
<keyword evidence="1" id="KW-1133">Transmembrane helix</keyword>
<keyword evidence="1" id="KW-0812">Transmembrane</keyword>
<accession>A0A2M9XYI1</accession>
<evidence type="ECO:0000256" key="1">
    <source>
        <dbReference type="SAM" id="Phobius"/>
    </source>
</evidence>
<name>A0A2M9XYI1_9LEPT</name>
<evidence type="ECO:0008006" key="4">
    <source>
        <dbReference type="Google" id="ProtNLM"/>
    </source>
</evidence>
<dbReference type="Proteomes" id="UP000297891">
    <property type="component" value="Unassembled WGS sequence"/>
</dbReference>
<dbReference type="EMBL" id="RQFP01000001">
    <property type="protein sequence ID" value="TGK95369.1"/>
    <property type="molecule type" value="Genomic_DNA"/>
</dbReference>
<dbReference type="RefSeq" id="WP_100791591.1">
    <property type="nucleotide sequence ID" value="NZ_NPDQ01000007.1"/>
</dbReference>
<keyword evidence="1" id="KW-0472">Membrane</keyword>
<feature type="transmembrane region" description="Helical" evidence="1">
    <location>
        <begin position="307"/>
        <end position="327"/>
    </location>
</feature>
<dbReference type="OrthoDB" id="342570at2"/>
<reference evidence="2" key="1">
    <citation type="journal article" date="2019" name="PLoS Negl. Trop. Dis.">
        <title>Revisiting the worldwide diversity of Leptospira species in the environment.</title>
        <authorList>
            <person name="Vincent A.T."/>
            <person name="Schiettekatte O."/>
            <person name="Bourhy P."/>
            <person name="Veyrier F.J."/>
            <person name="Picardeau M."/>
        </authorList>
    </citation>
    <scope>NUCLEOTIDE SEQUENCE [LARGE SCALE GENOMIC DNA]</scope>
    <source>
        <strain evidence="2">201800277</strain>
    </source>
</reference>
<gene>
    <name evidence="2" type="ORF">EHQ30_01655</name>
</gene>
<sequence>MPETPNYYSVKVNLRDEANMVYTMITAVIDPVETKSVKYEGVSCTSPLSLLPIRSTFQDFYNRMQRVIYKGEQQKNITKSLQELIKTKFGSESFLEEILHYMDHNLTDRLDFVFSEMHKRTAGNSEPKVEIHFELIDPADMTKTTVDEEEIAKKEAPPVTPVPQTSGFLIPADKQIVQFKFQLSPVNGVPLVDLKANDNVYIRLVPGDPITDSIINGLELKEESGAIKQIPAKIVNISNNKNFSEVVIKINEQVYGKIIEEENSVKIKTTDAQHGAANIMNSVASPTAAVSKSKQNPTLSADESFHLWPYIIMLVVLAIGMMTIFVIL</sequence>
<evidence type="ECO:0000313" key="2">
    <source>
        <dbReference type="EMBL" id="TGK95369.1"/>
    </source>
</evidence>
<organism evidence="2 3">
    <name type="scientific">Leptospira brenneri</name>
    <dbReference type="NCBI Taxonomy" id="2023182"/>
    <lineage>
        <taxon>Bacteria</taxon>
        <taxon>Pseudomonadati</taxon>
        <taxon>Spirochaetota</taxon>
        <taxon>Spirochaetia</taxon>
        <taxon>Leptospirales</taxon>
        <taxon>Leptospiraceae</taxon>
        <taxon>Leptospira</taxon>
    </lineage>
</organism>
<comment type="caution">
    <text evidence="2">The sequence shown here is derived from an EMBL/GenBank/DDBJ whole genome shotgun (WGS) entry which is preliminary data.</text>
</comment>
<proteinExistence type="predicted"/>
<dbReference type="AlphaFoldDB" id="A0A2M9XYI1"/>
<protein>
    <recommendedName>
        <fullName evidence="4">DUF4899 domain-containing protein</fullName>
    </recommendedName>
</protein>
<keyword evidence="3" id="KW-1185">Reference proteome</keyword>